<evidence type="ECO:0000256" key="5">
    <source>
        <dbReference type="ARBA" id="ARBA00022605"/>
    </source>
</evidence>
<dbReference type="PANTHER" id="PTHR20861">
    <property type="entry name" value="HOMOSERINE/4-DIPHOSPHOCYTIDYL-2-C-METHYL-D-ERYTHRITOL KINASE"/>
    <property type="match status" value="1"/>
</dbReference>
<dbReference type="InterPro" id="IPR014721">
    <property type="entry name" value="Ribsml_uS5_D2-typ_fold_subgr"/>
</dbReference>
<dbReference type="Gene3D" id="3.30.70.890">
    <property type="entry name" value="GHMP kinase, C-terminal domain"/>
    <property type="match status" value="1"/>
</dbReference>
<protein>
    <recommendedName>
        <fullName evidence="4 13">Homoserine kinase</fullName>
        <shortName evidence="13">HK</shortName>
        <shortName evidence="13">HSK</shortName>
        <ecNumber evidence="3 13">2.7.1.39</ecNumber>
    </recommendedName>
</protein>
<dbReference type="InterPro" id="IPR013750">
    <property type="entry name" value="GHMP_kinase_C_dom"/>
</dbReference>
<evidence type="ECO:0000256" key="11">
    <source>
        <dbReference type="ARBA" id="ARBA00049375"/>
    </source>
</evidence>
<dbReference type="PROSITE" id="PS00627">
    <property type="entry name" value="GHMP_KINASES_ATP"/>
    <property type="match status" value="1"/>
</dbReference>
<evidence type="ECO:0000256" key="6">
    <source>
        <dbReference type="ARBA" id="ARBA00022679"/>
    </source>
</evidence>
<dbReference type="InterPro" id="IPR006204">
    <property type="entry name" value="GHMP_kinase_N_dom"/>
</dbReference>
<evidence type="ECO:0000256" key="4">
    <source>
        <dbReference type="ARBA" id="ARBA00017858"/>
    </source>
</evidence>
<keyword evidence="5 13" id="KW-0028">Amino-acid biosynthesis</keyword>
<dbReference type="PRINTS" id="PR00958">
    <property type="entry name" value="HOMSERKINASE"/>
</dbReference>
<feature type="binding site" evidence="13">
    <location>
        <begin position="93"/>
        <end position="103"/>
    </location>
    <ligand>
        <name>ATP</name>
        <dbReference type="ChEBI" id="CHEBI:30616"/>
    </ligand>
</feature>
<dbReference type="KEGG" id="jde:Jden_1788"/>
<dbReference type="GO" id="GO:0004413">
    <property type="term" value="F:homoserine kinase activity"/>
    <property type="evidence" value="ECO:0007669"/>
    <property type="project" value="UniProtKB-UniRule"/>
</dbReference>
<accession>C7QZD3</accession>
<evidence type="ECO:0000256" key="8">
    <source>
        <dbReference type="ARBA" id="ARBA00022741"/>
    </source>
</evidence>
<evidence type="ECO:0000256" key="10">
    <source>
        <dbReference type="ARBA" id="ARBA00022840"/>
    </source>
</evidence>
<dbReference type="OrthoDB" id="9769912at2"/>
<dbReference type="InterPro" id="IPR000870">
    <property type="entry name" value="Homoserine_kinase"/>
</dbReference>
<evidence type="ECO:0000256" key="3">
    <source>
        <dbReference type="ARBA" id="ARBA00012078"/>
    </source>
</evidence>
<sequence length="317" mass="33619">MRIVADAVQVTVPATSANLGPGFDALGLALQWQDELTIHALGSDNVSVDVEGEGQGEVPRDASHLVVATLRRALDHVGASHTGLRLVARNTIPHGRGLGSSAAAVVAGLMAARGFISEPDALNDSVLLNLATQIEGHPDNAAPAILGGATVAWMTDHDRPCAAQLDLHPDVQPTVVVPTTRLSTHRARGVLPPAVAHSSATFNAGRSALLVHALAHNTELLFDATDDRLHQEFRSSVMPQSWALITQLREQGLAATVSGAGPTVLILHHHDDTEHVQATVKRIIHDTDDLQEREWVVKSPQVNRTGATVERVTSLSK</sequence>
<evidence type="ECO:0000256" key="13">
    <source>
        <dbReference type="HAMAP-Rule" id="MF_00384"/>
    </source>
</evidence>
<evidence type="ECO:0000259" key="14">
    <source>
        <dbReference type="Pfam" id="PF00288"/>
    </source>
</evidence>
<dbReference type="HAMAP" id="MF_00384">
    <property type="entry name" value="Homoser_kinase"/>
    <property type="match status" value="1"/>
</dbReference>
<comment type="subcellular location">
    <subcellularLocation>
        <location evidence="13">Cytoplasm</location>
    </subcellularLocation>
</comment>
<keyword evidence="7 13" id="KW-0791">Threonine biosynthesis</keyword>
<dbReference type="InterPro" id="IPR036554">
    <property type="entry name" value="GHMP_kinase_C_sf"/>
</dbReference>
<organism evidence="16 17">
    <name type="scientific">Jonesia denitrificans (strain ATCC 14870 / DSM 20603 / BCRC 15368 / CIP 55.134 / JCM 11481 / NBRC 15587 / NCTC 10816 / Prevot 55134)</name>
    <name type="common">Listeria denitrificans</name>
    <dbReference type="NCBI Taxonomy" id="471856"/>
    <lineage>
        <taxon>Bacteria</taxon>
        <taxon>Bacillati</taxon>
        <taxon>Actinomycetota</taxon>
        <taxon>Actinomycetes</taxon>
        <taxon>Micrococcales</taxon>
        <taxon>Jonesiaceae</taxon>
        <taxon>Jonesia</taxon>
    </lineage>
</organism>
<dbReference type="Proteomes" id="UP000000628">
    <property type="component" value="Chromosome"/>
</dbReference>
<dbReference type="HOGENOM" id="CLU_041243_0_1_11"/>
<evidence type="ECO:0000256" key="9">
    <source>
        <dbReference type="ARBA" id="ARBA00022777"/>
    </source>
</evidence>
<evidence type="ECO:0000256" key="12">
    <source>
        <dbReference type="ARBA" id="ARBA00049954"/>
    </source>
</evidence>
<proteinExistence type="inferred from homology"/>
<dbReference type="STRING" id="471856.Jden_1788"/>
<comment type="catalytic activity">
    <reaction evidence="11 13">
        <text>L-homoserine + ATP = O-phospho-L-homoserine + ADP + H(+)</text>
        <dbReference type="Rhea" id="RHEA:13985"/>
        <dbReference type="ChEBI" id="CHEBI:15378"/>
        <dbReference type="ChEBI" id="CHEBI:30616"/>
        <dbReference type="ChEBI" id="CHEBI:57476"/>
        <dbReference type="ChEBI" id="CHEBI:57590"/>
        <dbReference type="ChEBI" id="CHEBI:456216"/>
        <dbReference type="EC" id="2.7.1.39"/>
    </reaction>
</comment>
<comment type="pathway">
    <text evidence="1 13">Amino-acid biosynthesis; L-threonine biosynthesis; L-threonine from L-aspartate: step 4/5.</text>
</comment>
<dbReference type="SUPFAM" id="SSF54211">
    <property type="entry name" value="Ribosomal protein S5 domain 2-like"/>
    <property type="match status" value="1"/>
</dbReference>
<dbReference type="SUPFAM" id="SSF55060">
    <property type="entry name" value="GHMP Kinase, C-terminal domain"/>
    <property type="match status" value="1"/>
</dbReference>
<dbReference type="GO" id="GO:0005737">
    <property type="term" value="C:cytoplasm"/>
    <property type="evidence" value="ECO:0007669"/>
    <property type="project" value="UniProtKB-SubCell"/>
</dbReference>
<evidence type="ECO:0000313" key="17">
    <source>
        <dbReference type="Proteomes" id="UP000000628"/>
    </source>
</evidence>
<keyword evidence="8 13" id="KW-0547">Nucleotide-binding</keyword>
<evidence type="ECO:0000256" key="1">
    <source>
        <dbReference type="ARBA" id="ARBA00005015"/>
    </source>
</evidence>
<reference evidence="16 17" key="1">
    <citation type="journal article" date="2009" name="Stand. Genomic Sci.">
        <title>Complete genome sequence of Jonesia denitrificans type strain (Prevot 55134).</title>
        <authorList>
            <person name="Pukall R."/>
            <person name="Gehrich-Schroter G."/>
            <person name="Lapidus A."/>
            <person name="Nolan M."/>
            <person name="Glavina Del Rio T."/>
            <person name="Lucas S."/>
            <person name="Chen F."/>
            <person name="Tice H."/>
            <person name="Pitluck S."/>
            <person name="Cheng J.F."/>
            <person name="Copeland A."/>
            <person name="Saunders E."/>
            <person name="Brettin T."/>
            <person name="Detter J.C."/>
            <person name="Bruce D."/>
            <person name="Goodwin L."/>
            <person name="Pati A."/>
            <person name="Ivanova N."/>
            <person name="Mavromatis K."/>
            <person name="Ovchinnikova G."/>
            <person name="Chen A."/>
            <person name="Palaniappan K."/>
            <person name="Land M."/>
            <person name="Hauser L."/>
            <person name="Chang Y.J."/>
            <person name="Jeffries C.D."/>
            <person name="Chain P."/>
            <person name="Goker M."/>
            <person name="Bristow J."/>
            <person name="Eisen J.A."/>
            <person name="Markowitz V."/>
            <person name="Hugenholtz P."/>
            <person name="Kyrpides N.C."/>
            <person name="Klenk H.P."/>
            <person name="Han C."/>
        </authorList>
    </citation>
    <scope>NUCLEOTIDE SEQUENCE [LARGE SCALE GENOMIC DNA]</scope>
    <source>
        <strain evidence="17">ATCC 14870 / DSM 20603 / BCRC 15368 / CIP 55.134 / JCM 11481 / NBRC 15587 / NCTC 10816 / Prevot 55134</strain>
    </source>
</reference>
<dbReference type="RefSeq" id="WP_015772059.1">
    <property type="nucleotide sequence ID" value="NC_013174.1"/>
</dbReference>
<comment type="similarity">
    <text evidence="2 13">Belongs to the GHMP kinase family. Homoserine kinase subfamily.</text>
</comment>
<dbReference type="PANTHER" id="PTHR20861:SF1">
    <property type="entry name" value="HOMOSERINE KINASE"/>
    <property type="match status" value="1"/>
</dbReference>
<dbReference type="InterPro" id="IPR006203">
    <property type="entry name" value="GHMP_knse_ATP-bd_CS"/>
</dbReference>
<dbReference type="Pfam" id="PF00288">
    <property type="entry name" value="GHMP_kinases_N"/>
    <property type="match status" value="1"/>
</dbReference>
<dbReference type="GO" id="GO:0009088">
    <property type="term" value="P:threonine biosynthetic process"/>
    <property type="evidence" value="ECO:0007669"/>
    <property type="project" value="UniProtKB-UniRule"/>
</dbReference>
<keyword evidence="10 13" id="KW-0067">ATP-binding</keyword>
<dbReference type="Pfam" id="PF08544">
    <property type="entry name" value="GHMP_kinases_C"/>
    <property type="match status" value="1"/>
</dbReference>
<dbReference type="NCBIfam" id="TIGR00191">
    <property type="entry name" value="thrB"/>
    <property type="match status" value="1"/>
</dbReference>
<gene>
    <name evidence="13" type="primary">thrB</name>
    <name evidence="16" type="ordered locus">Jden_1788</name>
</gene>
<keyword evidence="9 13" id="KW-0418">Kinase</keyword>
<evidence type="ECO:0000256" key="7">
    <source>
        <dbReference type="ARBA" id="ARBA00022697"/>
    </source>
</evidence>
<evidence type="ECO:0000313" key="16">
    <source>
        <dbReference type="EMBL" id="ACV09431.1"/>
    </source>
</evidence>
<evidence type="ECO:0000259" key="15">
    <source>
        <dbReference type="Pfam" id="PF08544"/>
    </source>
</evidence>
<keyword evidence="6 13" id="KW-0808">Transferase</keyword>
<dbReference type="AlphaFoldDB" id="C7QZD3"/>
<name>C7QZD3_JONDD</name>
<feature type="domain" description="GHMP kinase C-terminal" evidence="15">
    <location>
        <begin position="220"/>
        <end position="280"/>
    </location>
</feature>
<dbReference type="Gene3D" id="3.30.230.10">
    <property type="match status" value="1"/>
</dbReference>
<evidence type="ECO:0000256" key="2">
    <source>
        <dbReference type="ARBA" id="ARBA00007370"/>
    </source>
</evidence>
<dbReference type="GO" id="GO:0005524">
    <property type="term" value="F:ATP binding"/>
    <property type="evidence" value="ECO:0007669"/>
    <property type="project" value="UniProtKB-UniRule"/>
</dbReference>
<keyword evidence="17" id="KW-1185">Reference proteome</keyword>
<keyword evidence="13" id="KW-0963">Cytoplasm</keyword>
<dbReference type="InterPro" id="IPR020568">
    <property type="entry name" value="Ribosomal_Su5_D2-typ_SF"/>
</dbReference>
<dbReference type="EMBL" id="CP001706">
    <property type="protein sequence ID" value="ACV09431.1"/>
    <property type="molecule type" value="Genomic_DNA"/>
</dbReference>
<dbReference type="PIRSF" id="PIRSF000676">
    <property type="entry name" value="Homoser_kin"/>
    <property type="match status" value="1"/>
</dbReference>
<dbReference type="UniPathway" id="UPA00050">
    <property type="reaction ID" value="UER00064"/>
</dbReference>
<dbReference type="EC" id="2.7.1.39" evidence="3 13"/>
<dbReference type="eggNOG" id="COG0083">
    <property type="taxonomic scope" value="Bacteria"/>
</dbReference>
<feature type="domain" description="GHMP kinase N-terminal" evidence="14">
    <location>
        <begin position="65"/>
        <end position="148"/>
    </location>
</feature>
<comment type="function">
    <text evidence="12 13">Catalyzes the ATP-dependent phosphorylation of L-homoserine to L-homoserine phosphate.</text>
</comment>